<dbReference type="AlphaFoldDB" id="A0A3R7EV00"/>
<comment type="caution">
    <text evidence="3">The sequence shown here is derived from an EMBL/GenBank/DDBJ whole genome shotgun (WGS) entry which is preliminary data.</text>
</comment>
<dbReference type="PROSITE" id="PS50005">
    <property type="entry name" value="TPR"/>
    <property type="match status" value="1"/>
</dbReference>
<evidence type="ECO:0000259" key="2">
    <source>
        <dbReference type="SMART" id="SM00382"/>
    </source>
</evidence>
<dbReference type="GO" id="GO:0016887">
    <property type="term" value="F:ATP hydrolysis activity"/>
    <property type="evidence" value="ECO:0007669"/>
    <property type="project" value="InterPro"/>
</dbReference>
<accession>A0A3R7EV00</accession>
<keyword evidence="4" id="KW-1185">Reference proteome</keyword>
<dbReference type="PANTHER" id="PTHR47691">
    <property type="entry name" value="REGULATOR-RELATED"/>
    <property type="match status" value="1"/>
</dbReference>
<dbReference type="SUPFAM" id="SSF52540">
    <property type="entry name" value="P-loop containing nucleoside triphosphate hydrolases"/>
    <property type="match status" value="1"/>
</dbReference>
<gene>
    <name evidence="3" type="ORF">SFRA_009760</name>
</gene>
<dbReference type="InterPro" id="IPR003593">
    <property type="entry name" value="AAA+_ATPase"/>
</dbReference>
<dbReference type="InterPro" id="IPR019734">
    <property type="entry name" value="TPR_rpt"/>
</dbReference>
<dbReference type="InterPro" id="IPR027417">
    <property type="entry name" value="P-loop_NTPase"/>
</dbReference>
<dbReference type="SMART" id="SM00028">
    <property type="entry name" value="TPR"/>
    <property type="match status" value="3"/>
</dbReference>
<proteinExistence type="predicted"/>
<dbReference type="Pfam" id="PF13401">
    <property type="entry name" value="AAA_22"/>
    <property type="match status" value="1"/>
</dbReference>
<sequence length="697" mass="72897">MERTDGAWPVTEQAVGADGPAGVTAGGIIGRDRELKALRADIGRTGLDTLSGRKAARSRVLLVAGRPGSGRTALAEELARAVAADYPGGLYRVRLTEPDGRPVPPEDAARDLLGALGGSAPAGAAEDELTGAVRAALAGRRCLLLLDDAADPAQVHELIPDTPGCLVVAVSEGPLTGIPDVRPCTLGGLGTTAAVALLARYAGRTRVTVDPQAAQTLVEECGGRPAALLVAGGWLAGRPTASVADAVLGMRGLPSGADRSARADPGAAAPVSGDGPSIRPLARAFRLAYGGLPPAAAVLLRLLALAPAGFADAQIASALAGCPLSVARSLLADLAARGMLRPAAEPPGLPGGPAYRLPGCLFPLVDAALREREKPAVIGTARARMLERLVRQLRSCRAEAERDEEPAARAWLEKLPRELRFPSPAAAGRWLDARLPVLRTAVRLAVEEGEPATQARRLLSALARALIAHRGEEAAAPELYPLHQLALEAAERHRLVPEQAAAHVNLADLDAAAGRVRDAAARYRSALEAAREAGDRALAGRVMESLGAAYEELEDWQRAADWYGRALTLRLSRGELAAEVRLYGRLGTVHGRAGDWEESLRDWRAAAAGCRRMRDDAGHARALGELAWTQERAGWPEESLRTGAEALAAARRAGDRRLAAGIQLRTADTLDRLGDPVAAGVQRAAAQRLLSETPRLA</sequence>
<feature type="repeat" description="TPR" evidence="1">
    <location>
        <begin position="540"/>
        <end position="573"/>
    </location>
</feature>
<dbReference type="Pfam" id="PF13424">
    <property type="entry name" value="TPR_12"/>
    <property type="match status" value="1"/>
</dbReference>
<dbReference type="Proteomes" id="UP000028058">
    <property type="component" value="Unassembled WGS sequence"/>
</dbReference>
<reference evidence="3 4" key="1">
    <citation type="journal article" date="2014" name="Genome Announc.">
        <title>Draft Genome Sequence of Streptomyces fradiae ATCC 19609, a Strain Highly Sensitive to Antibiotics.</title>
        <authorList>
            <person name="Bekker O.B."/>
            <person name="Klimina K.M."/>
            <person name="Vatlin A.A."/>
            <person name="Zakharevich N.V."/>
            <person name="Kasianov A.S."/>
            <person name="Danilenko V.N."/>
        </authorList>
    </citation>
    <scope>NUCLEOTIDE SEQUENCE [LARGE SCALE GENOMIC DNA]</scope>
    <source>
        <strain evidence="3 4">ATCC 19609</strain>
    </source>
</reference>
<protein>
    <recommendedName>
        <fullName evidence="2">AAA+ ATPase domain-containing protein</fullName>
    </recommendedName>
</protein>
<evidence type="ECO:0000256" key="1">
    <source>
        <dbReference type="PROSITE-ProRule" id="PRU00339"/>
    </source>
</evidence>
<evidence type="ECO:0000313" key="3">
    <source>
        <dbReference type="EMBL" id="RKM96746.1"/>
    </source>
</evidence>
<organism evidence="3 4">
    <name type="scientific">Streptomyces xinghaiensis</name>
    <dbReference type="NCBI Taxonomy" id="1038928"/>
    <lineage>
        <taxon>Bacteria</taxon>
        <taxon>Bacillati</taxon>
        <taxon>Actinomycetota</taxon>
        <taxon>Actinomycetes</taxon>
        <taxon>Kitasatosporales</taxon>
        <taxon>Streptomycetaceae</taxon>
        <taxon>Streptomyces</taxon>
    </lineage>
</organism>
<feature type="domain" description="AAA+ ATPase" evidence="2">
    <location>
        <begin position="57"/>
        <end position="213"/>
    </location>
</feature>
<dbReference type="Gene3D" id="3.40.50.300">
    <property type="entry name" value="P-loop containing nucleotide triphosphate hydrolases"/>
    <property type="match status" value="1"/>
</dbReference>
<dbReference type="EMBL" id="JNAD02000004">
    <property type="protein sequence ID" value="RKM96746.1"/>
    <property type="molecule type" value="Genomic_DNA"/>
</dbReference>
<dbReference type="PANTHER" id="PTHR47691:SF3">
    <property type="entry name" value="HTH-TYPE TRANSCRIPTIONAL REGULATOR RV0890C-RELATED"/>
    <property type="match status" value="1"/>
</dbReference>
<dbReference type="Gene3D" id="1.25.40.10">
    <property type="entry name" value="Tetratricopeptide repeat domain"/>
    <property type="match status" value="1"/>
</dbReference>
<dbReference type="PRINTS" id="PR00364">
    <property type="entry name" value="DISEASERSIST"/>
</dbReference>
<evidence type="ECO:0000313" key="4">
    <source>
        <dbReference type="Proteomes" id="UP000028058"/>
    </source>
</evidence>
<keyword evidence="1" id="KW-0802">TPR repeat</keyword>
<dbReference type="InterPro" id="IPR011990">
    <property type="entry name" value="TPR-like_helical_dom_sf"/>
</dbReference>
<name>A0A3R7EV00_9ACTN</name>
<dbReference type="SMART" id="SM00382">
    <property type="entry name" value="AAA"/>
    <property type="match status" value="1"/>
</dbReference>
<dbReference type="OrthoDB" id="5167602at2"/>
<dbReference type="InterPro" id="IPR049945">
    <property type="entry name" value="AAA_22"/>
</dbReference>
<dbReference type="SUPFAM" id="SSF48452">
    <property type="entry name" value="TPR-like"/>
    <property type="match status" value="2"/>
</dbReference>